<dbReference type="PANTHER" id="PTHR42701:SF1">
    <property type="entry name" value="IMIDAZOLE GLYCEROL PHOSPHATE SYNTHASE SUBUNIT HISH"/>
    <property type="match status" value="1"/>
</dbReference>
<evidence type="ECO:0000259" key="12">
    <source>
        <dbReference type="Pfam" id="PF00117"/>
    </source>
</evidence>
<evidence type="ECO:0000256" key="10">
    <source>
        <dbReference type="HAMAP-Rule" id="MF_00278"/>
    </source>
</evidence>
<evidence type="ECO:0000256" key="1">
    <source>
        <dbReference type="ARBA" id="ARBA00005091"/>
    </source>
</evidence>
<evidence type="ECO:0000256" key="2">
    <source>
        <dbReference type="ARBA" id="ARBA00011152"/>
    </source>
</evidence>
<evidence type="ECO:0000256" key="8">
    <source>
        <dbReference type="ARBA" id="ARBA00047838"/>
    </source>
</evidence>
<protein>
    <recommendedName>
        <fullName evidence="10">Imidazole glycerol phosphate synthase subunit HisH</fullName>
        <ecNumber evidence="10">4.3.2.10</ecNumber>
    </recommendedName>
    <alternativeName>
        <fullName evidence="10">IGP synthase glutaminase subunit</fullName>
        <ecNumber evidence="10">3.5.1.2</ecNumber>
    </alternativeName>
    <alternativeName>
        <fullName evidence="10">IGP synthase subunit HisH</fullName>
    </alternativeName>
    <alternativeName>
        <fullName evidence="10">ImGP synthase subunit HisH</fullName>
        <shortName evidence="10">IGPS subunit HisH</shortName>
    </alternativeName>
</protein>
<comment type="subunit">
    <text evidence="2 10">Heterodimer of HisH and HisF.</text>
</comment>
<dbReference type="GO" id="GO:0000107">
    <property type="term" value="F:imidazoleglycerol-phosphate synthase activity"/>
    <property type="evidence" value="ECO:0007669"/>
    <property type="project" value="UniProtKB-UniRule"/>
</dbReference>
<comment type="catalytic activity">
    <reaction evidence="9 10">
        <text>L-glutamine + H2O = L-glutamate + NH4(+)</text>
        <dbReference type="Rhea" id="RHEA:15889"/>
        <dbReference type="ChEBI" id="CHEBI:15377"/>
        <dbReference type="ChEBI" id="CHEBI:28938"/>
        <dbReference type="ChEBI" id="CHEBI:29985"/>
        <dbReference type="ChEBI" id="CHEBI:58359"/>
        <dbReference type="EC" id="3.5.1.2"/>
    </reaction>
</comment>
<feature type="active site" description="Nucleophile" evidence="10 11">
    <location>
        <position position="79"/>
    </location>
</feature>
<keyword evidence="4 10" id="KW-0378">Hydrolase</keyword>
<comment type="subcellular location">
    <subcellularLocation>
        <location evidence="10">Cytoplasm</location>
    </subcellularLocation>
</comment>
<evidence type="ECO:0000313" key="13">
    <source>
        <dbReference type="EMBL" id="CUQ06708.1"/>
    </source>
</evidence>
<feature type="domain" description="Glutamine amidotransferase" evidence="12">
    <location>
        <begin position="4"/>
        <end position="199"/>
    </location>
</feature>
<comment type="function">
    <text evidence="10">IGPS catalyzes the conversion of PRFAR and glutamine to IGP, AICAR and glutamate. The HisH subunit catalyzes the hydrolysis of glutamine to glutamate and ammonia as part of the synthesis of IGP and AICAR. The resulting ammonia molecule is channeled to the active site of HisF.</text>
</comment>
<evidence type="ECO:0000256" key="4">
    <source>
        <dbReference type="ARBA" id="ARBA00022801"/>
    </source>
</evidence>
<dbReference type="Pfam" id="PF00117">
    <property type="entry name" value="GATase"/>
    <property type="match status" value="1"/>
</dbReference>
<dbReference type="PIRSF" id="PIRSF000495">
    <property type="entry name" value="Amidotransf_hisH"/>
    <property type="match status" value="1"/>
</dbReference>
<keyword evidence="10" id="KW-0963">Cytoplasm</keyword>
<evidence type="ECO:0000256" key="3">
    <source>
        <dbReference type="ARBA" id="ARBA00022605"/>
    </source>
</evidence>
<dbReference type="PROSITE" id="PS51273">
    <property type="entry name" value="GATASE_TYPE_1"/>
    <property type="match status" value="1"/>
</dbReference>
<evidence type="ECO:0000256" key="11">
    <source>
        <dbReference type="PIRSR" id="PIRSR000495-1"/>
    </source>
</evidence>
<organism evidence="13 14">
    <name type="scientific">Clostridium baratii</name>
    <dbReference type="NCBI Taxonomy" id="1561"/>
    <lineage>
        <taxon>Bacteria</taxon>
        <taxon>Bacillati</taxon>
        <taxon>Bacillota</taxon>
        <taxon>Clostridia</taxon>
        <taxon>Eubacteriales</taxon>
        <taxon>Clostridiaceae</taxon>
        <taxon>Clostridium</taxon>
    </lineage>
</organism>
<proteinExistence type="inferred from homology"/>
<evidence type="ECO:0000256" key="7">
    <source>
        <dbReference type="ARBA" id="ARBA00023239"/>
    </source>
</evidence>
<keyword evidence="3 10" id="KW-0028">Amino-acid biosynthesis</keyword>
<dbReference type="EC" id="4.3.2.10" evidence="10"/>
<evidence type="ECO:0000256" key="6">
    <source>
        <dbReference type="ARBA" id="ARBA00023102"/>
    </source>
</evidence>
<dbReference type="GO" id="GO:0000105">
    <property type="term" value="P:L-histidine biosynthetic process"/>
    <property type="evidence" value="ECO:0007669"/>
    <property type="project" value="UniProtKB-UniRule"/>
</dbReference>
<dbReference type="InterPro" id="IPR029062">
    <property type="entry name" value="Class_I_gatase-like"/>
</dbReference>
<keyword evidence="6 10" id="KW-0368">Histidine biosynthesis</keyword>
<keyword evidence="5 10" id="KW-0315">Glutamine amidotransferase</keyword>
<dbReference type="Proteomes" id="UP000095563">
    <property type="component" value="Unassembled WGS sequence"/>
</dbReference>
<accession>A0A174TFN2</accession>
<dbReference type="UniPathway" id="UPA00031">
    <property type="reaction ID" value="UER00010"/>
</dbReference>
<sequence length="203" mass="22917">MIGIIDYGMGNLKSICNALESINEEYLISAYKYDLRKCSGLILPGVGSFKEGMFNLRKDGLYSVVKEVKKTGKPLLGICLGMQLLFEKGYEGEETKGIGLLKGKVIKMNEEEFRVPNIGWNSLNINKDDDLIKGLKEESHMYYVHSYYADEYNEEDLVASSDYYGLNIPGIVRRGNIIGVQFHPEKSGEEGIKLLKNFCKMCK</sequence>
<dbReference type="GO" id="GO:0004359">
    <property type="term" value="F:glutaminase activity"/>
    <property type="evidence" value="ECO:0007669"/>
    <property type="project" value="UniProtKB-EC"/>
</dbReference>
<dbReference type="InterPro" id="IPR010139">
    <property type="entry name" value="Imidazole-glycPsynth_HisH"/>
</dbReference>
<comment type="pathway">
    <text evidence="1 10">Amino-acid biosynthesis; L-histidine biosynthesis; L-histidine from 5-phospho-alpha-D-ribose 1-diphosphate: step 5/9.</text>
</comment>
<evidence type="ECO:0000256" key="9">
    <source>
        <dbReference type="ARBA" id="ARBA00049534"/>
    </source>
</evidence>
<dbReference type="EMBL" id="CZBO01000003">
    <property type="protein sequence ID" value="CUQ06708.1"/>
    <property type="molecule type" value="Genomic_DNA"/>
</dbReference>
<feature type="active site" evidence="10 11">
    <location>
        <position position="185"/>
    </location>
</feature>
<dbReference type="AlphaFoldDB" id="A0A174TFN2"/>
<evidence type="ECO:0000313" key="14">
    <source>
        <dbReference type="Proteomes" id="UP000095563"/>
    </source>
</evidence>
<dbReference type="HAMAP" id="MF_00278">
    <property type="entry name" value="HisH"/>
    <property type="match status" value="1"/>
</dbReference>
<keyword evidence="13" id="KW-0328">Glycosyltransferase</keyword>
<dbReference type="CDD" id="cd01748">
    <property type="entry name" value="GATase1_IGP_Synthase"/>
    <property type="match status" value="1"/>
</dbReference>
<keyword evidence="13" id="KW-0808">Transferase</keyword>
<dbReference type="Gene3D" id="3.40.50.880">
    <property type="match status" value="1"/>
</dbReference>
<dbReference type="PANTHER" id="PTHR42701">
    <property type="entry name" value="IMIDAZOLE GLYCEROL PHOSPHATE SYNTHASE SUBUNIT HISH"/>
    <property type="match status" value="1"/>
</dbReference>
<keyword evidence="7 10" id="KW-0456">Lyase</keyword>
<dbReference type="GO" id="GO:0005737">
    <property type="term" value="C:cytoplasm"/>
    <property type="evidence" value="ECO:0007669"/>
    <property type="project" value="UniProtKB-SubCell"/>
</dbReference>
<dbReference type="SUPFAM" id="SSF52317">
    <property type="entry name" value="Class I glutamine amidotransferase-like"/>
    <property type="match status" value="1"/>
</dbReference>
<dbReference type="RefSeq" id="WP_055207657.1">
    <property type="nucleotide sequence ID" value="NZ_CZBO01000003.1"/>
</dbReference>
<feature type="active site" evidence="10 11">
    <location>
        <position position="183"/>
    </location>
</feature>
<gene>
    <name evidence="10 13" type="primary">hisH</name>
    <name evidence="13" type="ORF">ERS852568_01751</name>
</gene>
<dbReference type="NCBIfam" id="TIGR01855">
    <property type="entry name" value="IMP_synth_hisH"/>
    <property type="match status" value="1"/>
</dbReference>
<comment type="catalytic activity">
    <reaction evidence="8 10">
        <text>5-[(5-phospho-1-deoxy-D-ribulos-1-ylimino)methylamino]-1-(5-phospho-beta-D-ribosyl)imidazole-4-carboxamide + L-glutamine = D-erythro-1-(imidazol-4-yl)glycerol 3-phosphate + 5-amino-1-(5-phospho-beta-D-ribosyl)imidazole-4-carboxamide + L-glutamate + H(+)</text>
        <dbReference type="Rhea" id="RHEA:24793"/>
        <dbReference type="ChEBI" id="CHEBI:15378"/>
        <dbReference type="ChEBI" id="CHEBI:29985"/>
        <dbReference type="ChEBI" id="CHEBI:58278"/>
        <dbReference type="ChEBI" id="CHEBI:58359"/>
        <dbReference type="ChEBI" id="CHEBI:58475"/>
        <dbReference type="ChEBI" id="CHEBI:58525"/>
        <dbReference type="EC" id="4.3.2.10"/>
    </reaction>
</comment>
<dbReference type="GO" id="GO:0016829">
    <property type="term" value="F:lyase activity"/>
    <property type="evidence" value="ECO:0007669"/>
    <property type="project" value="UniProtKB-KW"/>
</dbReference>
<evidence type="ECO:0000256" key="5">
    <source>
        <dbReference type="ARBA" id="ARBA00022962"/>
    </source>
</evidence>
<reference evidence="13 14" key="1">
    <citation type="submission" date="2015-09" db="EMBL/GenBank/DDBJ databases">
        <authorList>
            <consortium name="Pathogen Informatics"/>
        </authorList>
    </citation>
    <scope>NUCLEOTIDE SEQUENCE [LARGE SCALE GENOMIC DNA]</scope>
    <source>
        <strain evidence="13 14">2789STDY5834956</strain>
    </source>
</reference>
<dbReference type="InterPro" id="IPR017926">
    <property type="entry name" value="GATASE"/>
</dbReference>
<dbReference type="EC" id="3.5.1.2" evidence="10"/>
<name>A0A174TFN2_9CLOT</name>